<gene>
    <name evidence="2" type="ORF">WMO38_04260</name>
</gene>
<evidence type="ECO:0000313" key="3">
    <source>
        <dbReference type="Proteomes" id="UP001480973"/>
    </source>
</evidence>
<keyword evidence="1" id="KW-0233">DNA recombination</keyword>
<dbReference type="SUPFAM" id="SSF56349">
    <property type="entry name" value="DNA breaking-rejoining enzymes"/>
    <property type="match status" value="1"/>
</dbReference>
<keyword evidence="3" id="KW-1185">Reference proteome</keyword>
<comment type="caution">
    <text evidence="2">The sequence shown here is derived from an EMBL/GenBank/DDBJ whole genome shotgun (WGS) entry which is preliminary data.</text>
</comment>
<accession>A0ABV1GM40</accession>
<protein>
    <submittedName>
        <fullName evidence="2">Uncharacterized protein</fullName>
    </submittedName>
</protein>
<dbReference type="InterPro" id="IPR011010">
    <property type="entry name" value="DNA_brk_join_enz"/>
</dbReference>
<dbReference type="InterPro" id="IPR013762">
    <property type="entry name" value="Integrase-like_cat_sf"/>
</dbReference>
<dbReference type="EMBL" id="JBBMES010000003">
    <property type="protein sequence ID" value="MEQ2534321.1"/>
    <property type="molecule type" value="Genomic_DNA"/>
</dbReference>
<evidence type="ECO:0000313" key="2">
    <source>
        <dbReference type="EMBL" id="MEQ2534321.1"/>
    </source>
</evidence>
<proteinExistence type="predicted"/>
<dbReference type="Proteomes" id="UP001480973">
    <property type="component" value="Unassembled WGS sequence"/>
</dbReference>
<name>A0ABV1GM40_9FIRM</name>
<evidence type="ECO:0000256" key="1">
    <source>
        <dbReference type="ARBA" id="ARBA00023172"/>
    </source>
</evidence>
<dbReference type="Gene3D" id="1.10.443.10">
    <property type="entry name" value="Intergrase catalytic core"/>
    <property type="match status" value="1"/>
</dbReference>
<sequence>MSEVIEELSKILVKDINISEKEFADVIYIFNERIFGFHNINLFKKYIEYKKYKYIIENISIIYYCNKNIMQAVEDIYHDTMDKTEWIILFSKEGISLINNDVETRDTEFASGKIIFNILFGSKIGLEYLKYFSYENLSINKTTYYFKDIITYKNLMYHKKEKNWYQYNNALKSFFNYYICIGHSKRDETYSCYNEIGLHDFIGYLKNDCKIKSNNSIKNKFFYVKDFFNNMTDNTNFNVSSNTVIEFCKEQLIEKNNCLEETDADKIKNIIHYLEDRKNGTRDVLVFLFLLCYGIERRKICELMWENIDKNCNNIKINGKWVNLPDVIKKRLKILKSHTPINAIYIITNSTTNYMTPVRVGFINEIMKGIDKIDVNDKFYKMMYPANIRKWLFRYMLKRQIPLQNILKMMNISINNISNYVRDEELWECVTDEFRNEDETYKYLLDDFMKDIYE</sequence>
<reference evidence="2 3" key="1">
    <citation type="submission" date="2024-03" db="EMBL/GenBank/DDBJ databases">
        <title>Human intestinal bacterial collection.</title>
        <authorList>
            <person name="Pauvert C."/>
            <person name="Hitch T.C.A."/>
            <person name="Clavel T."/>
        </authorList>
    </citation>
    <scope>NUCLEOTIDE SEQUENCE [LARGE SCALE GENOMIC DNA]</scope>
    <source>
        <strain evidence="2 3">CLA-JM-H10</strain>
    </source>
</reference>
<organism evidence="2 3">
    <name type="scientific">Lachnospira intestinalis</name>
    <dbReference type="NCBI Taxonomy" id="3133158"/>
    <lineage>
        <taxon>Bacteria</taxon>
        <taxon>Bacillati</taxon>
        <taxon>Bacillota</taxon>
        <taxon>Clostridia</taxon>
        <taxon>Lachnospirales</taxon>
        <taxon>Lachnospiraceae</taxon>
        <taxon>Lachnospira</taxon>
    </lineage>
</organism>